<dbReference type="PaxDb" id="2903-EOD12045"/>
<evidence type="ECO:0000313" key="4">
    <source>
        <dbReference type="Proteomes" id="UP000013827"/>
    </source>
</evidence>
<sequence>MAAARAETARQAATSPAAANALMASPLAGLAFATRGVLTPDSTSPSSLLSPELRNASKEANGVASCRPSGGSEVLVTIESLSSDYRLQMEAALEERNKERILTGQPRYEDIEDMVTKYQEFEGEKLGMSRAEAEDAVLSYLQKKALMDEGAYSGDPQEAPSAGKRRADSLRNCLPPRPQVITFVLLGALVVGVGYNLIVNGIPQ</sequence>
<dbReference type="EnsemblProtists" id="EOD12045">
    <property type="protein sequence ID" value="EOD12045"/>
    <property type="gene ID" value="EMIHUDRAFT_452238"/>
</dbReference>
<evidence type="ECO:0000256" key="2">
    <source>
        <dbReference type="SAM" id="Phobius"/>
    </source>
</evidence>
<keyword evidence="2" id="KW-1133">Transmembrane helix</keyword>
<keyword evidence="2" id="KW-0472">Membrane</keyword>
<reference evidence="3" key="2">
    <citation type="submission" date="2024-10" db="UniProtKB">
        <authorList>
            <consortium name="EnsemblProtists"/>
        </authorList>
    </citation>
    <scope>IDENTIFICATION</scope>
</reference>
<dbReference type="Proteomes" id="UP000013827">
    <property type="component" value="Unassembled WGS sequence"/>
</dbReference>
<keyword evidence="2" id="KW-0812">Transmembrane</keyword>
<protein>
    <submittedName>
        <fullName evidence="3">Uncharacterized protein</fullName>
    </submittedName>
</protein>
<feature type="transmembrane region" description="Helical" evidence="2">
    <location>
        <begin position="180"/>
        <end position="199"/>
    </location>
</feature>
<dbReference type="GeneID" id="17258360"/>
<evidence type="ECO:0000313" key="3">
    <source>
        <dbReference type="EnsemblProtists" id="EOD12045"/>
    </source>
</evidence>
<feature type="compositionally biased region" description="Low complexity" evidence="1">
    <location>
        <begin position="39"/>
        <end position="51"/>
    </location>
</feature>
<feature type="region of interest" description="Disordered" evidence="1">
    <location>
        <begin position="39"/>
        <end position="71"/>
    </location>
</feature>
<dbReference type="HOGENOM" id="CLU_1345371_0_0_1"/>
<accession>A0A0D3ILB0</accession>
<organism evidence="3 4">
    <name type="scientific">Emiliania huxleyi (strain CCMP1516)</name>
    <dbReference type="NCBI Taxonomy" id="280463"/>
    <lineage>
        <taxon>Eukaryota</taxon>
        <taxon>Haptista</taxon>
        <taxon>Haptophyta</taxon>
        <taxon>Prymnesiophyceae</taxon>
        <taxon>Isochrysidales</taxon>
        <taxon>Noelaerhabdaceae</taxon>
        <taxon>Emiliania</taxon>
    </lineage>
</organism>
<evidence type="ECO:0000256" key="1">
    <source>
        <dbReference type="SAM" id="MobiDB-lite"/>
    </source>
</evidence>
<dbReference type="RefSeq" id="XP_005764474.1">
    <property type="nucleotide sequence ID" value="XM_005764417.1"/>
</dbReference>
<dbReference type="KEGG" id="ehx:EMIHUDRAFT_452238"/>
<keyword evidence="4" id="KW-1185">Reference proteome</keyword>
<proteinExistence type="predicted"/>
<reference evidence="4" key="1">
    <citation type="journal article" date="2013" name="Nature">
        <title>Pan genome of the phytoplankton Emiliania underpins its global distribution.</title>
        <authorList>
            <person name="Read B.A."/>
            <person name="Kegel J."/>
            <person name="Klute M.J."/>
            <person name="Kuo A."/>
            <person name="Lefebvre S.C."/>
            <person name="Maumus F."/>
            <person name="Mayer C."/>
            <person name="Miller J."/>
            <person name="Monier A."/>
            <person name="Salamov A."/>
            <person name="Young J."/>
            <person name="Aguilar M."/>
            <person name="Claverie J.M."/>
            <person name="Frickenhaus S."/>
            <person name="Gonzalez K."/>
            <person name="Herman E.K."/>
            <person name="Lin Y.C."/>
            <person name="Napier J."/>
            <person name="Ogata H."/>
            <person name="Sarno A.F."/>
            <person name="Shmutz J."/>
            <person name="Schroeder D."/>
            <person name="de Vargas C."/>
            <person name="Verret F."/>
            <person name="von Dassow P."/>
            <person name="Valentin K."/>
            <person name="Van de Peer Y."/>
            <person name="Wheeler G."/>
            <person name="Dacks J.B."/>
            <person name="Delwiche C.F."/>
            <person name="Dyhrman S.T."/>
            <person name="Glockner G."/>
            <person name="John U."/>
            <person name="Richards T."/>
            <person name="Worden A.Z."/>
            <person name="Zhang X."/>
            <person name="Grigoriev I.V."/>
            <person name="Allen A.E."/>
            <person name="Bidle K."/>
            <person name="Borodovsky M."/>
            <person name="Bowler C."/>
            <person name="Brownlee C."/>
            <person name="Cock J.M."/>
            <person name="Elias M."/>
            <person name="Gladyshev V.N."/>
            <person name="Groth M."/>
            <person name="Guda C."/>
            <person name="Hadaegh A."/>
            <person name="Iglesias-Rodriguez M.D."/>
            <person name="Jenkins J."/>
            <person name="Jones B.M."/>
            <person name="Lawson T."/>
            <person name="Leese F."/>
            <person name="Lindquist E."/>
            <person name="Lobanov A."/>
            <person name="Lomsadze A."/>
            <person name="Malik S.B."/>
            <person name="Marsh M.E."/>
            <person name="Mackinder L."/>
            <person name="Mock T."/>
            <person name="Mueller-Roeber B."/>
            <person name="Pagarete A."/>
            <person name="Parker M."/>
            <person name="Probert I."/>
            <person name="Quesneville H."/>
            <person name="Raines C."/>
            <person name="Rensing S.A."/>
            <person name="Riano-Pachon D.M."/>
            <person name="Richier S."/>
            <person name="Rokitta S."/>
            <person name="Shiraiwa Y."/>
            <person name="Soanes D.M."/>
            <person name="van der Giezen M."/>
            <person name="Wahlund T.M."/>
            <person name="Williams B."/>
            <person name="Wilson W."/>
            <person name="Wolfe G."/>
            <person name="Wurch L.L."/>
        </authorList>
    </citation>
    <scope>NUCLEOTIDE SEQUENCE</scope>
</reference>
<name>A0A0D3ILB0_EMIH1</name>
<dbReference type="AlphaFoldDB" id="A0A0D3ILB0"/>